<reference evidence="7 8" key="1">
    <citation type="submission" date="2023-09" db="EMBL/GenBank/DDBJ databases">
        <title>Thalassobella suaedae gen. nov., sp. nov., a marine bacterium of the family Flavobacteriaceae isolated from a halophyte Suaeda japonica.</title>
        <authorList>
            <person name="Lee S.Y."/>
            <person name="Hwang C.Y."/>
        </authorList>
    </citation>
    <scope>NUCLEOTIDE SEQUENCE [LARGE SCALE GENOMIC DNA]</scope>
    <source>
        <strain evidence="7 8">HL-DH10</strain>
    </source>
</reference>
<evidence type="ECO:0000259" key="6">
    <source>
        <dbReference type="Pfam" id="PF00884"/>
    </source>
</evidence>
<dbReference type="PANTHER" id="PTHR42693:SF53">
    <property type="entry name" value="ENDO-4-O-SULFATASE"/>
    <property type="match status" value="1"/>
</dbReference>
<keyword evidence="4" id="KW-0106">Calcium</keyword>
<feature type="signal peptide" evidence="5">
    <location>
        <begin position="1"/>
        <end position="25"/>
    </location>
</feature>
<evidence type="ECO:0000313" key="8">
    <source>
        <dbReference type="Proteomes" id="UP001303407"/>
    </source>
</evidence>
<evidence type="ECO:0000256" key="1">
    <source>
        <dbReference type="ARBA" id="ARBA00008779"/>
    </source>
</evidence>
<dbReference type="Pfam" id="PF00884">
    <property type="entry name" value="Sulfatase"/>
    <property type="match status" value="1"/>
</dbReference>
<keyword evidence="5" id="KW-0732">Signal</keyword>
<dbReference type="InterPro" id="IPR050738">
    <property type="entry name" value="Sulfatase"/>
</dbReference>
<dbReference type="PROSITE" id="PS00149">
    <property type="entry name" value="SULFATASE_2"/>
    <property type="match status" value="1"/>
</dbReference>
<feature type="chain" id="PRO_5046173680" evidence="5">
    <location>
        <begin position="26"/>
        <end position="464"/>
    </location>
</feature>
<dbReference type="InterPro" id="IPR000917">
    <property type="entry name" value="Sulfatase_N"/>
</dbReference>
<dbReference type="SUPFAM" id="SSF53649">
    <property type="entry name" value="Alkaline phosphatase-like"/>
    <property type="match status" value="1"/>
</dbReference>
<dbReference type="Gene3D" id="3.40.720.10">
    <property type="entry name" value="Alkaline Phosphatase, subunit A"/>
    <property type="match status" value="1"/>
</dbReference>
<evidence type="ECO:0000256" key="3">
    <source>
        <dbReference type="ARBA" id="ARBA00022801"/>
    </source>
</evidence>
<comment type="similarity">
    <text evidence="1">Belongs to the sulfatase family.</text>
</comment>
<dbReference type="RefSeq" id="WP_415861900.1">
    <property type="nucleotide sequence ID" value="NZ_CP134536.1"/>
</dbReference>
<sequence length="464" mass="52626">MSFRIKTVQLLLAALLSTVVNKVFSQEKPNIIVILTDDQGWADVGFNGSTDIPTQNLDRLASQGVVFSNGYVTHPYCSPSRAGLLTGRYQARFGHDCNMPYNVENDTTVGTPLSEKMISEALKEQGYRTSAIGKWHVGDHPDLYPPAQGFDHWFGFPGGGMNYWGKAKNDIQTIYRNGKAVPENELNYLTDDFTDEAIKFISKKEDKPFFMYLAYNAPHAPDHATKEYLEKTKHIEYAGRSIYAAMVNAVDTNVGRIDSTLVANNIKDNTIIVFLSDNGGRIEHADNKPYRGHKGMLFEGGIKVPFFMTWPKKIKENQHYQNIVSSLDLFPTFLNAAGAKAKKEKQLDGVDLLPYITNKVKSAPHDELFWRSSGNFEYAVRKGDYKLYKSAYKNKTLLFNLKKDSLERYDISDGNSKIIANLEAAYKKWDAKNIDPNWFDPHAKNVIKEEKKWEQIRKKSTNSN</sequence>
<dbReference type="InterPro" id="IPR024607">
    <property type="entry name" value="Sulfatase_CS"/>
</dbReference>
<keyword evidence="3" id="KW-0378">Hydrolase</keyword>
<evidence type="ECO:0000313" key="7">
    <source>
        <dbReference type="EMBL" id="WNH11919.1"/>
    </source>
</evidence>
<protein>
    <submittedName>
        <fullName evidence="7">Sulfatase-like hydrolase/transferase</fullName>
    </submittedName>
</protein>
<dbReference type="PANTHER" id="PTHR42693">
    <property type="entry name" value="ARYLSULFATASE FAMILY MEMBER"/>
    <property type="match status" value="1"/>
</dbReference>
<dbReference type="Proteomes" id="UP001303407">
    <property type="component" value="Chromosome"/>
</dbReference>
<evidence type="ECO:0000256" key="4">
    <source>
        <dbReference type="ARBA" id="ARBA00022837"/>
    </source>
</evidence>
<evidence type="ECO:0000256" key="5">
    <source>
        <dbReference type="SAM" id="SignalP"/>
    </source>
</evidence>
<organism evidence="7 8">
    <name type="scientific">Thalassobellus suaedae</name>
    <dbReference type="NCBI Taxonomy" id="3074124"/>
    <lineage>
        <taxon>Bacteria</taxon>
        <taxon>Pseudomonadati</taxon>
        <taxon>Bacteroidota</taxon>
        <taxon>Flavobacteriia</taxon>
        <taxon>Flavobacteriales</taxon>
        <taxon>Flavobacteriaceae</taxon>
        <taxon>Thalassobellus</taxon>
    </lineage>
</organism>
<dbReference type="Gene3D" id="3.30.1120.10">
    <property type="match status" value="1"/>
</dbReference>
<evidence type="ECO:0000256" key="2">
    <source>
        <dbReference type="ARBA" id="ARBA00022723"/>
    </source>
</evidence>
<feature type="domain" description="Sulfatase N-terminal" evidence="6">
    <location>
        <begin position="29"/>
        <end position="339"/>
    </location>
</feature>
<keyword evidence="8" id="KW-1185">Reference proteome</keyword>
<gene>
    <name evidence="7" type="ORF">RHP49_13550</name>
</gene>
<name>A0ABY9Y104_9FLAO</name>
<proteinExistence type="inferred from homology"/>
<dbReference type="InterPro" id="IPR017850">
    <property type="entry name" value="Alkaline_phosphatase_core_sf"/>
</dbReference>
<keyword evidence="2" id="KW-0479">Metal-binding</keyword>
<dbReference type="EMBL" id="CP134536">
    <property type="protein sequence ID" value="WNH11919.1"/>
    <property type="molecule type" value="Genomic_DNA"/>
</dbReference>
<accession>A0ABY9Y104</accession>